<evidence type="ECO:0000313" key="1">
    <source>
        <dbReference type="EMBL" id="GAA0168223.1"/>
    </source>
</evidence>
<reference evidence="1 2" key="1">
    <citation type="submission" date="2024-01" db="EMBL/GenBank/DDBJ databases">
        <title>The complete chloroplast genome sequence of Lithospermum erythrorhizon: insights into the phylogenetic relationship among Boraginaceae species and the maternal lineages of purple gromwells.</title>
        <authorList>
            <person name="Okada T."/>
            <person name="Watanabe K."/>
        </authorList>
    </citation>
    <scope>NUCLEOTIDE SEQUENCE [LARGE SCALE GENOMIC DNA]</scope>
</reference>
<evidence type="ECO:0000313" key="2">
    <source>
        <dbReference type="Proteomes" id="UP001454036"/>
    </source>
</evidence>
<name>A0AAV3QYV2_LITER</name>
<organism evidence="1 2">
    <name type="scientific">Lithospermum erythrorhizon</name>
    <name type="common">Purple gromwell</name>
    <name type="synonym">Lithospermum officinale var. erythrorhizon</name>
    <dbReference type="NCBI Taxonomy" id="34254"/>
    <lineage>
        <taxon>Eukaryota</taxon>
        <taxon>Viridiplantae</taxon>
        <taxon>Streptophyta</taxon>
        <taxon>Embryophyta</taxon>
        <taxon>Tracheophyta</taxon>
        <taxon>Spermatophyta</taxon>
        <taxon>Magnoliopsida</taxon>
        <taxon>eudicotyledons</taxon>
        <taxon>Gunneridae</taxon>
        <taxon>Pentapetalae</taxon>
        <taxon>asterids</taxon>
        <taxon>lamiids</taxon>
        <taxon>Boraginales</taxon>
        <taxon>Boraginaceae</taxon>
        <taxon>Boraginoideae</taxon>
        <taxon>Lithospermeae</taxon>
        <taxon>Lithospermum</taxon>
    </lineage>
</organism>
<accession>A0AAV3QYV2</accession>
<dbReference type="AlphaFoldDB" id="A0AAV3QYV2"/>
<gene>
    <name evidence="1" type="ORF">LIER_22988</name>
</gene>
<dbReference type="Proteomes" id="UP001454036">
    <property type="component" value="Unassembled WGS sequence"/>
</dbReference>
<sequence length="116" mass="13283">MGGIRSPGEAQGGGHCEIPMKASPNPLWHHANLASYMELKPFYQQRVKNRKFRVGDLMLKIYSASHPKEVNKLSPKWEGPYRVSLILGPSTYELEEMDGKPVPRTWHASKLRKFYC</sequence>
<protein>
    <submittedName>
        <fullName evidence="1">Uncharacterized protein</fullName>
    </submittedName>
</protein>
<keyword evidence="2" id="KW-1185">Reference proteome</keyword>
<comment type="caution">
    <text evidence="1">The sequence shown here is derived from an EMBL/GenBank/DDBJ whole genome shotgun (WGS) entry which is preliminary data.</text>
</comment>
<dbReference type="EMBL" id="BAABME010006389">
    <property type="protein sequence ID" value="GAA0168223.1"/>
    <property type="molecule type" value="Genomic_DNA"/>
</dbReference>
<proteinExistence type="predicted"/>